<reference evidence="6 7" key="1">
    <citation type="submission" date="2020-12" db="EMBL/GenBank/DDBJ databases">
        <authorList>
            <person name="Shan Y."/>
        </authorList>
    </citation>
    <scope>NUCLEOTIDE SEQUENCE [LARGE SCALE GENOMIC DNA]</scope>
    <source>
        <strain evidence="7">csc3.9</strain>
    </source>
</reference>
<dbReference type="AlphaFoldDB" id="A0A7T4R1E7"/>
<dbReference type="SUPFAM" id="SSF55826">
    <property type="entry name" value="YbaK/ProRS associated domain"/>
    <property type="match status" value="1"/>
</dbReference>
<evidence type="ECO:0000256" key="2">
    <source>
        <dbReference type="ARBA" id="ARBA00022917"/>
    </source>
</evidence>
<evidence type="ECO:0000259" key="5">
    <source>
        <dbReference type="Pfam" id="PF04073"/>
    </source>
</evidence>
<dbReference type="GO" id="GO:0016829">
    <property type="term" value="F:lyase activity"/>
    <property type="evidence" value="ECO:0007669"/>
    <property type="project" value="UniProtKB-KW"/>
</dbReference>
<protein>
    <recommendedName>
        <fullName evidence="4">Cys-tRNA(Pro)/Cys-tRNA(Cys) deacylase</fullName>
        <ecNumber evidence="4">4.2.-.-</ecNumber>
    </recommendedName>
</protein>
<keyword evidence="3 4" id="KW-0456">Lyase</keyword>
<feature type="domain" description="YbaK/aminoacyl-tRNA synthetase-associated" evidence="5">
    <location>
        <begin position="32"/>
        <end position="144"/>
    </location>
</feature>
<accession>A0A7T4R1E7</accession>
<gene>
    <name evidence="6" type="primary">ybaK</name>
    <name evidence="6" type="ORF">I6N98_00960</name>
</gene>
<dbReference type="PIRSF" id="PIRSF006181">
    <property type="entry name" value="EbsC_YbaK"/>
    <property type="match status" value="1"/>
</dbReference>
<evidence type="ECO:0000313" key="7">
    <source>
        <dbReference type="Proteomes" id="UP000596063"/>
    </source>
</evidence>
<dbReference type="InterPro" id="IPR007214">
    <property type="entry name" value="YbaK/aa-tRNA-synth-assoc-dom"/>
</dbReference>
<evidence type="ECO:0000313" key="6">
    <source>
        <dbReference type="EMBL" id="QQD18477.1"/>
    </source>
</evidence>
<organism evidence="6 7">
    <name type="scientific">Spongiibacter nanhainus</name>
    <dbReference type="NCBI Taxonomy" id="2794344"/>
    <lineage>
        <taxon>Bacteria</taxon>
        <taxon>Pseudomonadati</taxon>
        <taxon>Pseudomonadota</taxon>
        <taxon>Gammaproteobacteria</taxon>
        <taxon>Cellvibrionales</taxon>
        <taxon>Spongiibacteraceae</taxon>
        <taxon>Spongiibacter</taxon>
    </lineage>
</organism>
<name>A0A7T4R1E7_9GAMM</name>
<evidence type="ECO:0000256" key="1">
    <source>
        <dbReference type="ARBA" id="ARBA00009798"/>
    </source>
</evidence>
<evidence type="ECO:0000256" key="3">
    <source>
        <dbReference type="ARBA" id="ARBA00023239"/>
    </source>
</evidence>
<keyword evidence="7" id="KW-1185">Reference proteome</keyword>
<dbReference type="KEGG" id="snan:I6N98_00960"/>
<dbReference type="GO" id="GO:0002161">
    <property type="term" value="F:aminoacyl-tRNA deacylase activity"/>
    <property type="evidence" value="ECO:0007669"/>
    <property type="project" value="InterPro"/>
</dbReference>
<dbReference type="Proteomes" id="UP000596063">
    <property type="component" value="Chromosome"/>
</dbReference>
<dbReference type="PANTHER" id="PTHR30411">
    <property type="entry name" value="CYTOPLASMIC PROTEIN"/>
    <property type="match status" value="1"/>
</dbReference>
<dbReference type="EC" id="4.2.-.-" evidence="4"/>
<dbReference type="Pfam" id="PF04073">
    <property type="entry name" value="tRNA_edit"/>
    <property type="match status" value="1"/>
</dbReference>
<dbReference type="CDD" id="cd00002">
    <property type="entry name" value="YbaK_deacylase"/>
    <property type="match status" value="1"/>
</dbReference>
<proteinExistence type="inferred from homology"/>
<sequence>MTPAITLAEKQGIAHTVHSYQHDPASESYGLEAAEKLDLDPLQVFKTLVVSLDSGKLAVMVLPVSSMLSLKAAAKAAGAKKAAMADAKAVERSSGYVLGGVSPLAQKKRLPTVIDSSAQSFDTIFVSAGRRGLEIELAANDLATLTGASFAGIQA</sequence>
<dbReference type="GO" id="GO:0006412">
    <property type="term" value="P:translation"/>
    <property type="evidence" value="ECO:0007669"/>
    <property type="project" value="UniProtKB-KW"/>
</dbReference>
<dbReference type="PANTHER" id="PTHR30411:SF0">
    <property type="entry name" value="CYS-TRNA(PRO)_CYS-TRNA(CYS) DEACYLASE YBAK"/>
    <property type="match status" value="1"/>
</dbReference>
<dbReference type="Gene3D" id="3.90.960.10">
    <property type="entry name" value="YbaK/aminoacyl-tRNA synthetase-associated domain"/>
    <property type="match status" value="1"/>
</dbReference>
<comment type="similarity">
    <text evidence="1 4">Belongs to the prolyl-tRNA editing family. YbaK/EbsC subfamily.</text>
</comment>
<dbReference type="InterPro" id="IPR036754">
    <property type="entry name" value="YbaK/aa-tRNA-synt-asso_dom_sf"/>
</dbReference>
<keyword evidence="2 4" id="KW-0648">Protein biosynthesis</keyword>
<dbReference type="NCBIfam" id="TIGR00011">
    <property type="entry name" value="YbaK_EbsC"/>
    <property type="match status" value="1"/>
</dbReference>
<dbReference type="RefSeq" id="WP_198569968.1">
    <property type="nucleotide sequence ID" value="NZ_CP066167.1"/>
</dbReference>
<dbReference type="EMBL" id="CP066167">
    <property type="protein sequence ID" value="QQD18477.1"/>
    <property type="molecule type" value="Genomic_DNA"/>
</dbReference>
<dbReference type="InterPro" id="IPR004369">
    <property type="entry name" value="Prolyl-tRNA_editing_YbaK/EbsC"/>
</dbReference>
<evidence type="ECO:0000256" key="4">
    <source>
        <dbReference type="PIRNR" id="PIRNR006181"/>
    </source>
</evidence>